<evidence type="ECO:0000256" key="5">
    <source>
        <dbReference type="ARBA" id="ARBA00022989"/>
    </source>
</evidence>
<dbReference type="InterPro" id="IPR036259">
    <property type="entry name" value="MFS_trans_sf"/>
</dbReference>
<keyword evidence="3" id="KW-0813">Transport</keyword>
<dbReference type="Gene3D" id="1.20.1250.20">
    <property type="entry name" value="MFS general substrate transporter like domains"/>
    <property type="match status" value="2"/>
</dbReference>
<keyword evidence="5 8" id="KW-1133">Transmembrane helix</keyword>
<dbReference type="Pfam" id="PF07690">
    <property type="entry name" value="MFS_1"/>
    <property type="match status" value="1"/>
</dbReference>
<evidence type="ECO:0000256" key="6">
    <source>
        <dbReference type="ARBA" id="ARBA00023136"/>
    </source>
</evidence>
<feature type="transmembrane region" description="Helical" evidence="8">
    <location>
        <begin position="451"/>
        <end position="474"/>
    </location>
</feature>
<feature type="transmembrane region" description="Helical" evidence="8">
    <location>
        <begin position="140"/>
        <end position="161"/>
    </location>
</feature>
<dbReference type="FunFam" id="1.20.1250.20:FF:000286">
    <property type="entry name" value="MFS efflux transporter"/>
    <property type="match status" value="1"/>
</dbReference>
<feature type="transmembrane region" description="Helical" evidence="8">
    <location>
        <begin position="233"/>
        <end position="254"/>
    </location>
</feature>
<organism evidence="10 11">
    <name type="scientific">Fonsecaea nubica</name>
    <dbReference type="NCBI Taxonomy" id="856822"/>
    <lineage>
        <taxon>Eukaryota</taxon>
        <taxon>Fungi</taxon>
        <taxon>Dikarya</taxon>
        <taxon>Ascomycota</taxon>
        <taxon>Pezizomycotina</taxon>
        <taxon>Eurotiomycetes</taxon>
        <taxon>Chaetothyriomycetidae</taxon>
        <taxon>Chaetothyriales</taxon>
        <taxon>Herpotrichiellaceae</taxon>
        <taxon>Fonsecaea</taxon>
    </lineage>
</organism>
<dbReference type="Proteomes" id="UP000185904">
    <property type="component" value="Unassembled WGS sequence"/>
</dbReference>
<dbReference type="InterPro" id="IPR020846">
    <property type="entry name" value="MFS_dom"/>
</dbReference>
<dbReference type="InterPro" id="IPR011701">
    <property type="entry name" value="MFS"/>
</dbReference>
<reference evidence="10 11" key="1">
    <citation type="submission" date="2016-03" db="EMBL/GenBank/DDBJ databases">
        <title>The draft genome sequence of Fonsecaea nubica causative agent of cutaneous subcutaneous infection in human host.</title>
        <authorList>
            <person name="Costa F."/>
            <person name="Sybren D.H."/>
            <person name="Raittz R.T."/>
            <person name="Weiss V.A."/>
            <person name="Leao A.C."/>
            <person name="Gomes R."/>
            <person name="De Souza E.M."/>
            <person name="Pedrosa F.O."/>
            <person name="Steffens M.B."/>
            <person name="Bombassaro A."/>
            <person name="Tadra-Sfeir M.Z."/>
            <person name="Moreno L.F."/>
            <person name="Najafzadeh M.J."/>
            <person name="Felipe M.S."/>
            <person name="Teixeira M."/>
            <person name="Sun J."/>
            <person name="Xi L."/>
            <person name="Castro M.A."/>
            <person name="Vicente V.A."/>
        </authorList>
    </citation>
    <scope>NUCLEOTIDE SEQUENCE [LARGE SCALE GENOMIC DNA]</scope>
    <source>
        <strain evidence="10 11">CBS 269.64</strain>
    </source>
</reference>
<dbReference type="SUPFAM" id="SSF103473">
    <property type="entry name" value="MFS general substrate transporter"/>
    <property type="match status" value="1"/>
</dbReference>
<feature type="region of interest" description="Disordered" evidence="7">
    <location>
        <begin position="56"/>
        <end position="93"/>
    </location>
</feature>
<evidence type="ECO:0000256" key="1">
    <source>
        <dbReference type="ARBA" id="ARBA00004127"/>
    </source>
</evidence>
<dbReference type="AlphaFoldDB" id="A0A178DAD2"/>
<comment type="subcellular location">
    <subcellularLocation>
        <location evidence="1">Endomembrane system</location>
        <topology evidence="1">Multi-pass membrane protein</topology>
    </subcellularLocation>
</comment>
<dbReference type="InterPro" id="IPR051788">
    <property type="entry name" value="MFS_Transporter"/>
</dbReference>
<evidence type="ECO:0000313" key="11">
    <source>
        <dbReference type="Proteomes" id="UP000185904"/>
    </source>
</evidence>
<feature type="transmembrane region" description="Helical" evidence="8">
    <location>
        <begin position="173"/>
        <end position="190"/>
    </location>
</feature>
<feature type="transmembrane region" description="Helical" evidence="8">
    <location>
        <begin position="391"/>
        <end position="410"/>
    </location>
</feature>
<name>A0A178DAD2_9EURO</name>
<feature type="transmembrane region" description="Helical" evidence="8">
    <location>
        <begin position="416"/>
        <end position="439"/>
    </location>
</feature>
<evidence type="ECO:0000313" key="10">
    <source>
        <dbReference type="EMBL" id="OAL38201.1"/>
    </source>
</evidence>
<dbReference type="PANTHER" id="PTHR23514">
    <property type="entry name" value="BYPASS OF STOP CODON PROTEIN 6"/>
    <property type="match status" value="1"/>
</dbReference>
<sequence>MSKSQTMTIAPADEAYRPHHRHRHDGPSTSPETFELSLKTPTKSLRELTRRVVQGGKATLPTAGGAQTSSSSLDEEGTGVHNGVPPPVNAPPAIQRWNMPRGNIGRLGFAFFSFIVTGLNDGAVGALIPYPTQLETYYHLNYTTVSLIFLTPFAGYSLAAFTNAAIHTKLGQRGIAILAPLCHIITYAVLSAHPPFPVLVVINTVSGFGNGLTDACFCAWIGAMDKANAVQGCLHSFYSVGALIAPLIATSMVVHAKLPWYTFYYFMKSLTALVEWRRQTGMSALEFIGLSTVFWHKTGEVYRIEHPRDTEATGGRTKEALKSKITWICSAFFFTYMGIEVGLGGWIVTFMLRVRSASPSASGYSGTGFWAGMALGRASLGFVTERFGERVCISIYLALCLALQLIFWLVPTFLVSAVAVAFLGFFLGPMFPGCVMMAAKLLPRHIHVSSIGFAMALGGTGGTVFPFAIGAIAASKGVKVLQPIILALLVVLLGLWLSFPRVKKRE</sequence>
<gene>
    <name evidence="10" type="ORF">AYO20_02653</name>
</gene>
<feature type="transmembrane region" description="Helical" evidence="8">
    <location>
        <begin position="325"/>
        <end position="347"/>
    </location>
</feature>
<accession>A0A178DAD2</accession>
<feature type="transmembrane region" description="Helical" evidence="8">
    <location>
        <begin position="107"/>
        <end position="128"/>
    </location>
</feature>
<evidence type="ECO:0000259" key="9">
    <source>
        <dbReference type="PROSITE" id="PS50850"/>
    </source>
</evidence>
<evidence type="ECO:0000256" key="2">
    <source>
        <dbReference type="ARBA" id="ARBA00008335"/>
    </source>
</evidence>
<keyword evidence="6 8" id="KW-0472">Membrane</keyword>
<comment type="caution">
    <text evidence="10">The sequence shown here is derived from an EMBL/GenBank/DDBJ whole genome shotgun (WGS) entry which is preliminary data.</text>
</comment>
<dbReference type="PROSITE" id="PS50850">
    <property type="entry name" value="MFS"/>
    <property type="match status" value="1"/>
</dbReference>
<evidence type="ECO:0000256" key="8">
    <source>
        <dbReference type="SAM" id="Phobius"/>
    </source>
</evidence>
<feature type="domain" description="Major facilitator superfamily (MFS) profile" evidence="9">
    <location>
        <begin position="106"/>
        <end position="506"/>
    </location>
</feature>
<dbReference type="GO" id="GO:0022857">
    <property type="term" value="F:transmembrane transporter activity"/>
    <property type="evidence" value="ECO:0007669"/>
    <property type="project" value="InterPro"/>
</dbReference>
<dbReference type="GO" id="GO:0016020">
    <property type="term" value="C:membrane"/>
    <property type="evidence" value="ECO:0007669"/>
    <property type="project" value="TreeGrafter"/>
</dbReference>
<proteinExistence type="inferred from homology"/>
<evidence type="ECO:0000256" key="7">
    <source>
        <dbReference type="SAM" id="MobiDB-lite"/>
    </source>
</evidence>
<dbReference type="PANTHER" id="PTHR23514:SF3">
    <property type="entry name" value="BYPASS OF STOP CODON PROTEIN 6"/>
    <property type="match status" value="1"/>
</dbReference>
<feature type="region of interest" description="Disordered" evidence="7">
    <location>
        <begin position="1"/>
        <end position="36"/>
    </location>
</feature>
<dbReference type="RefSeq" id="XP_022503213.1">
    <property type="nucleotide sequence ID" value="XM_022640957.1"/>
</dbReference>
<evidence type="ECO:0000256" key="4">
    <source>
        <dbReference type="ARBA" id="ARBA00022692"/>
    </source>
</evidence>
<feature type="transmembrane region" description="Helical" evidence="8">
    <location>
        <begin position="480"/>
        <end position="499"/>
    </location>
</feature>
<dbReference type="EMBL" id="LVCJ01000011">
    <property type="protein sequence ID" value="OAL38201.1"/>
    <property type="molecule type" value="Genomic_DNA"/>
</dbReference>
<evidence type="ECO:0000256" key="3">
    <source>
        <dbReference type="ARBA" id="ARBA00022448"/>
    </source>
</evidence>
<dbReference type="GeneID" id="34586076"/>
<dbReference type="GO" id="GO:0012505">
    <property type="term" value="C:endomembrane system"/>
    <property type="evidence" value="ECO:0007669"/>
    <property type="project" value="UniProtKB-SubCell"/>
</dbReference>
<comment type="similarity">
    <text evidence="2">Belongs to the major facilitator superfamily.</text>
</comment>
<keyword evidence="11" id="KW-1185">Reference proteome</keyword>
<feature type="transmembrane region" description="Helical" evidence="8">
    <location>
        <begin position="196"/>
        <end position="221"/>
    </location>
</feature>
<keyword evidence="4 8" id="KW-0812">Transmembrane</keyword>
<protein>
    <recommendedName>
        <fullName evidence="9">Major facilitator superfamily (MFS) profile domain-containing protein</fullName>
    </recommendedName>
</protein>
<dbReference type="OrthoDB" id="413079at2759"/>